<name>A0A8J1TU68_OWEFU</name>
<dbReference type="AlphaFoldDB" id="A0A8J1TU68"/>
<sequence>MSKIPVLIFGHSLIHWLNIYQMKCKNNLGLSLTQFDLIFRGIRGGTFEWSPKSRSRFQRKSLVAYLTDMMVKSDPRIVYLQLGGNDLDNPNFNIEKIFTAIKSFAEFIAEGYDNVKVVCVGHVFKRLKPRIGFDDYERARLALNSRISDLQGSHKKILICRNFGFMNNVSLKFDNKGIHLTDEGNRCFANNIKRELIAIRNSEYLRVFCLWLKLYDGNNMPHMLAFSYDISAYGSINCDVCCLWRQNYNMCCLWQQ</sequence>
<comment type="caution">
    <text evidence="1">The sequence shown here is derived from an EMBL/GenBank/DDBJ whole genome shotgun (WGS) entry which is preliminary data.</text>
</comment>
<proteinExistence type="predicted"/>
<dbReference type="Proteomes" id="UP000749559">
    <property type="component" value="Unassembled WGS sequence"/>
</dbReference>
<gene>
    <name evidence="1" type="ORF">OFUS_LOCUS20440</name>
</gene>
<reference evidence="1" key="1">
    <citation type="submission" date="2022-03" db="EMBL/GenBank/DDBJ databases">
        <authorList>
            <person name="Martin C."/>
        </authorList>
    </citation>
    <scope>NUCLEOTIDE SEQUENCE</scope>
</reference>
<dbReference type="EMBL" id="CAIIXF020000010">
    <property type="protein sequence ID" value="CAH1795977.1"/>
    <property type="molecule type" value="Genomic_DNA"/>
</dbReference>
<accession>A0A8J1TU68</accession>
<dbReference type="CDD" id="cd00229">
    <property type="entry name" value="SGNH_hydrolase"/>
    <property type="match status" value="1"/>
</dbReference>
<dbReference type="Gene3D" id="3.40.50.1110">
    <property type="entry name" value="SGNH hydrolase"/>
    <property type="match status" value="1"/>
</dbReference>
<protein>
    <submittedName>
        <fullName evidence="1">Uncharacterized protein</fullName>
    </submittedName>
</protein>
<keyword evidence="2" id="KW-1185">Reference proteome</keyword>
<dbReference type="InterPro" id="IPR036514">
    <property type="entry name" value="SGNH_hydro_sf"/>
</dbReference>
<organism evidence="1 2">
    <name type="scientific">Owenia fusiformis</name>
    <name type="common">Polychaete worm</name>
    <dbReference type="NCBI Taxonomy" id="6347"/>
    <lineage>
        <taxon>Eukaryota</taxon>
        <taxon>Metazoa</taxon>
        <taxon>Spiralia</taxon>
        <taxon>Lophotrochozoa</taxon>
        <taxon>Annelida</taxon>
        <taxon>Polychaeta</taxon>
        <taxon>Sedentaria</taxon>
        <taxon>Canalipalpata</taxon>
        <taxon>Sabellida</taxon>
        <taxon>Oweniida</taxon>
        <taxon>Oweniidae</taxon>
        <taxon>Owenia</taxon>
    </lineage>
</organism>
<evidence type="ECO:0000313" key="2">
    <source>
        <dbReference type="Proteomes" id="UP000749559"/>
    </source>
</evidence>
<dbReference type="OrthoDB" id="6109323at2759"/>
<dbReference type="SUPFAM" id="SSF52266">
    <property type="entry name" value="SGNH hydrolase"/>
    <property type="match status" value="1"/>
</dbReference>
<evidence type="ECO:0000313" key="1">
    <source>
        <dbReference type="EMBL" id="CAH1795977.1"/>
    </source>
</evidence>